<accession>A0A1Y0AZ85</accession>
<dbReference type="AlphaFoldDB" id="A0A1Y0AZ85"/>
<organism evidence="1">
    <name type="scientific">Utricularia reniformis</name>
    <dbReference type="NCBI Taxonomy" id="192314"/>
    <lineage>
        <taxon>Eukaryota</taxon>
        <taxon>Viridiplantae</taxon>
        <taxon>Streptophyta</taxon>
        <taxon>Embryophyta</taxon>
        <taxon>Tracheophyta</taxon>
        <taxon>Spermatophyta</taxon>
        <taxon>Magnoliopsida</taxon>
        <taxon>eudicotyledons</taxon>
        <taxon>Gunneridae</taxon>
        <taxon>Pentapetalae</taxon>
        <taxon>asterids</taxon>
        <taxon>lamiids</taxon>
        <taxon>Lamiales</taxon>
        <taxon>Lentibulariaceae</taxon>
        <taxon>Utricularia</taxon>
    </lineage>
</organism>
<protein>
    <submittedName>
        <fullName evidence="1">Uncharacterized protein</fullName>
    </submittedName>
</protein>
<name>A0A1Y0AZ85_9LAMI</name>
<proteinExistence type="predicted"/>
<reference evidence="1" key="1">
    <citation type="submission" date="2017-03" db="EMBL/GenBank/DDBJ databases">
        <title>The mitochondrial genome of the carnivorous plant Utricularia reniformis (Lentibulariaceae): structure, comparative analysis and evolutionary landmarks.</title>
        <authorList>
            <person name="Silva S.R."/>
            <person name="Alvarenga D.O."/>
            <person name="Michael T.P."/>
            <person name="Miranda V.F.O."/>
            <person name="Varani A.M."/>
        </authorList>
    </citation>
    <scope>NUCLEOTIDE SEQUENCE</scope>
</reference>
<geneLocation type="mitochondrion" evidence="1"/>
<dbReference type="EMBL" id="KY774314">
    <property type="protein sequence ID" value="ART30450.1"/>
    <property type="molecule type" value="Genomic_DNA"/>
</dbReference>
<keyword evidence="1" id="KW-0496">Mitochondrion</keyword>
<evidence type="ECO:0000313" key="1">
    <source>
        <dbReference type="EMBL" id="ART30450.1"/>
    </source>
</evidence>
<sequence>MPKSLPLRTKALSVVLRLYHYPLESWFTRVPAFPTGQLLGNRMDFAPPLAKRFPVDRLS</sequence>
<gene>
    <name evidence="1" type="ORF">AEK19_MT0168</name>
</gene>